<comment type="caution">
    <text evidence="2">The sequence shown here is derived from an EMBL/GenBank/DDBJ whole genome shotgun (WGS) entry which is preliminary data.</text>
</comment>
<keyword evidence="3" id="KW-1185">Reference proteome</keyword>
<sequence>MTMSGSTSSEQSMAELKQSRDRSRLLETHRSAMFILTQKDRPIPSLQEMKEDLEKDELTSVKERITTAKANHKANLERIYAIHAEDYLDDQRLRRESREDSHLGGEGMSSRLAEWSEKRDVRIPFVDTSLSLTTKEYDYSEQPLASINHHYEAALMHSVATECTRYSTVIQNLSQQKFNIDFQLEEEKRQRDAAFPMTLEEFHLKPRDIQIRVANFLSSDDVKRERMMSEFGWAWRQVTPLIREFGTNSLEIRDESINEDI</sequence>
<accession>A0AAD5W4Y2</accession>
<feature type="compositionally biased region" description="Polar residues" evidence="1">
    <location>
        <begin position="1"/>
        <end position="12"/>
    </location>
</feature>
<dbReference type="EMBL" id="JANIEX010000027">
    <property type="protein sequence ID" value="KAJ3575775.1"/>
    <property type="molecule type" value="Genomic_DNA"/>
</dbReference>
<protein>
    <submittedName>
        <fullName evidence="2">Uncharacterized protein</fullName>
    </submittedName>
</protein>
<organism evidence="2 3">
    <name type="scientific">Leucocoprinus birnbaumii</name>
    <dbReference type="NCBI Taxonomy" id="56174"/>
    <lineage>
        <taxon>Eukaryota</taxon>
        <taxon>Fungi</taxon>
        <taxon>Dikarya</taxon>
        <taxon>Basidiomycota</taxon>
        <taxon>Agaricomycotina</taxon>
        <taxon>Agaricomycetes</taxon>
        <taxon>Agaricomycetidae</taxon>
        <taxon>Agaricales</taxon>
        <taxon>Agaricineae</taxon>
        <taxon>Agaricaceae</taxon>
        <taxon>Leucocoprinus</taxon>
    </lineage>
</organism>
<reference evidence="2" key="1">
    <citation type="submission" date="2022-07" db="EMBL/GenBank/DDBJ databases">
        <title>Genome Sequence of Leucocoprinus birnbaumii.</title>
        <authorList>
            <person name="Buettner E."/>
        </authorList>
    </citation>
    <scope>NUCLEOTIDE SEQUENCE</scope>
    <source>
        <strain evidence="2">VT141</strain>
    </source>
</reference>
<gene>
    <name evidence="2" type="ORF">NP233_g873</name>
</gene>
<dbReference type="AlphaFoldDB" id="A0AAD5W4Y2"/>
<name>A0AAD5W4Y2_9AGAR</name>
<feature type="region of interest" description="Disordered" evidence="1">
    <location>
        <begin position="1"/>
        <end position="22"/>
    </location>
</feature>
<evidence type="ECO:0000256" key="1">
    <source>
        <dbReference type="SAM" id="MobiDB-lite"/>
    </source>
</evidence>
<evidence type="ECO:0000313" key="3">
    <source>
        <dbReference type="Proteomes" id="UP001213000"/>
    </source>
</evidence>
<proteinExistence type="predicted"/>
<dbReference type="Proteomes" id="UP001213000">
    <property type="component" value="Unassembled WGS sequence"/>
</dbReference>
<evidence type="ECO:0000313" key="2">
    <source>
        <dbReference type="EMBL" id="KAJ3575775.1"/>
    </source>
</evidence>